<dbReference type="RefSeq" id="WP_210002317.1">
    <property type="nucleotide sequence ID" value="NZ_BAAAJY010000004.1"/>
</dbReference>
<dbReference type="EMBL" id="JAGIOF010000004">
    <property type="protein sequence ID" value="MBP2388594.1"/>
    <property type="molecule type" value="Genomic_DNA"/>
</dbReference>
<evidence type="ECO:0000313" key="1">
    <source>
        <dbReference type="EMBL" id="MBP2388594.1"/>
    </source>
</evidence>
<name>A0ABS4XJF4_9MICC</name>
<evidence type="ECO:0000313" key="2">
    <source>
        <dbReference type="Proteomes" id="UP001296993"/>
    </source>
</evidence>
<gene>
    <name evidence="1" type="ORF">JOF47_004167</name>
</gene>
<comment type="caution">
    <text evidence="1">The sequence shown here is derived from an EMBL/GenBank/DDBJ whole genome shotgun (WGS) entry which is preliminary data.</text>
</comment>
<keyword evidence="2" id="KW-1185">Reference proteome</keyword>
<reference evidence="1 2" key="1">
    <citation type="submission" date="2021-03" db="EMBL/GenBank/DDBJ databases">
        <title>Sequencing the genomes of 1000 actinobacteria strains.</title>
        <authorList>
            <person name="Klenk H.-P."/>
        </authorList>
    </citation>
    <scope>NUCLEOTIDE SEQUENCE [LARGE SCALE GENOMIC DNA]</scope>
    <source>
        <strain evidence="1 2">DSM 15797</strain>
    </source>
</reference>
<organism evidence="1 2">
    <name type="scientific">Paeniglutamicibacter kerguelensis</name>
    <dbReference type="NCBI Taxonomy" id="254788"/>
    <lineage>
        <taxon>Bacteria</taxon>
        <taxon>Bacillati</taxon>
        <taxon>Actinomycetota</taxon>
        <taxon>Actinomycetes</taxon>
        <taxon>Micrococcales</taxon>
        <taxon>Micrococcaceae</taxon>
        <taxon>Paeniglutamicibacter</taxon>
    </lineage>
</organism>
<dbReference type="Proteomes" id="UP001296993">
    <property type="component" value="Unassembled WGS sequence"/>
</dbReference>
<proteinExistence type="predicted"/>
<accession>A0ABS4XJF4</accession>
<dbReference type="InterPro" id="IPR011990">
    <property type="entry name" value="TPR-like_helical_dom_sf"/>
</dbReference>
<protein>
    <submittedName>
        <fullName evidence="1">Tetratricopeptide (TPR) repeat protein</fullName>
    </submittedName>
</protein>
<dbReference type="SUPFAM" id="SSF48452">
    <property type="entry name" value="TPR-like"/>
    <property type="match status" value="2"/>
</dbReference>
<sequence length="330" mass="35862">MHSRSLEAEAFRCEALLRKARLAEDQHLISDAAEACARAYAAMGESSKEWDFIHIIGQSEILTGSYSAALRTSELLLGSPISALNPELTAKALLIRASALRNKSQHVPAIAAAREALTALNTLDGHLGLRAEAYQGLIASLVEAGMIDDAWSLREDLKAILDRISNSKVASSGYWTLGNLALAHGQHVEGLDYHDRAGELLAPTNDMHAWARFNKAIADVQLQAGIANDQTLHCIDRAQLAYGIIGGSESELVGLATTRARWNMVVGELQKASDILQEALGSASYSDDSEHVSVHLLWAQILTELGRDDEAQRERDKVIRLQTLAEQGRN</sequence>
<dbReference type="Gene3D" id="1.25.40.10">
    <property type="entry name" value="Tetratricopeptide repeat domain"/>
    <property type="match status" value="1"/>
</dbReference>